<accession>A0A8X7X283</accession>
<evidence type="ECO:0000256" key="8">
    <source>
        <dbReference type="SAM" id="MobiDB-lite"/>
    </source>
</evidence>
<keyword evidence="4" id="KW-0238">DNA-binding</keyword>
<dbReference type="EMBL" id="JAATIS010005064">
    <property type="protein sequence ID" value="KAG2459850.1"/>
    <property type="molecule type" value="Genomic_DNA"/>
</dbReference>
<dbReference type="AlphaFoldDB" id="A0A8X7X283"/>
<evidence type="ECO:0000256" key="1">
    <source>
        <dbReference type="ARBA" id="ARBA00004123"/>
    </source>
</evidence>
<keyword evidence="11" id="KW-1185">Reference proteome</keyword>
<evidence type="ECO:0000256" key="7">
    <source>
        <dbReference type="SAM" id="Coils"/>
    </source>
</evidence>
<keyword evidence="2" id="KW-0678">Repressor</keyword>
<feature type="domain" description="MiT/TFE transcription factors C-terminal" evidence="9">
    <location>
        <begin position="52"/>
        <end position="175"/>
    </location>
</feature>
<keyword evidence="6" id="KW-0539">Nucleus</keyword>
<evidence type="ECO:0000256" key="3">
    <source>
        <dbReference type="ARBA" id="ARBA00023015"/>
    </source>
</evidence>
<feature type="region of interest" description="Disordered" evidence="8">
    <location>
        <begin position="146"/>
        <end position="178"/>
    </location>
</feature>
<dbReference type="GO" id="GO:0000981">
    <property type="term" value="F:DNA-binding transcription factor activity, RNA polymerase II-specific"/>
    <property type="evidence" value="ECO:0007669"/>
    <property type="project" value="TreeGrafter"/>
</dbReference>
<comment type="subcellular location">
    <subcellularLocation>
        <location evidence="1">Nucleus</location>
    </subcellularLocation>
</comment>
<evidence type="ECO:0000256" key="6">
    <source>
        <dbReference type="ARBA" id="ARBA00023242"/>
    </source>
</evidence>
<feature type="non-terminal residue" evidence="10">
    <location>
        <position position="1"/>
    </location>
</feature>
<keyword evidence="7" id="KW-0175">Coiled coil</keyword>
<dbReference type="Gene3D" id="1.20.5.170">
    <property type="match status" value="1"/>
</dbReference>
<dbReference type="GO" id="GO:0000978">
    <property type="term" value="F:RNA polymerase II cis-regulatory region sequence-specific DNA binding"/>
    <property type="evidence" value="ECO:0007669"/>
    <property type="project" value="TreeGrafter"/>
</dbReference>
<keyword evidence="5" id="KW-0804">Transcription</keyword>
<comment type="caution">
    <text evidence="10">The sequence shown here is derived from an EMBL/GenBank/DDBJ whole genome shotgun (WGS) entry which is preliminary data.</text>
</comment>
<dbReference type="Pfam" id="PF11851">
    <property type="entry name" value="DUF3371"/>
    <property type="match status" value="1"/>
</dbReference>
<organism evidence="10 11">
    <name type="scientific">Polypterus senegalus</name>
    <name type="common">Senegal bichir</name>
    <dbReference type="NCBI Taxonomy" id="55291"/>
    <lineage>
        <taxon>Eukaryota</taxon>
        <taxon>Metazoa</taxon>
        <taxon>Chordata</taxon>
        <taxon>Craniata</taxon>
        <taxon>Vertebrata</taxon>
        <taxon>Euteleostomi</taxon>
        <taxon>Actinopterygii</taxon>
        <taxon>Polypteriformes</taxon>
        <taxon>Polypteridae</taxon>
        <taxon>Polypterus</taxon>
    </lineage>
</organism>
<proteinExistence type="predicted"/>
<dbReference type="Proteomes" id="UP000886611">
    <property type="component" value="Unassembled WGS sequence"/>
</dbReference>
<dbReference type="GO" id="GO:0005634">
    <property type="term" value="C:nucleus"/>
    <property type="evidence" value="ECO:0007669"/>
    <property type="project" value="UniProtKB-SubCell"/>
</dbReference>
<protein>
    <submittedName>
        <fullName evidence="10">TFEC factor</fullName>
    </submittedName>
</protein>
<dbReference type="PANTHER" id="PTHR45776">
    <property type="entry name" value="MIP04163P"/>
    <property type="match status" value="1"/>
</dbReference>
<evidence type="ECO:0000313" key="11">
    <source>
        <dbReference type="Proteomes" id="UP000886611"/>
    </source>
</evidence>
<evidence type="ECO:0000256" key="4">
    <source>
        <dbReference type="ARBA" id="ARBA00023125"/>
    </source>
</evidence>
<gene>
    <name evidence="10" type="primary">Tfec</name>
    <name evidence="10" type="ORF">GTO96_0021320</name>
</gene>
<reference evidence="10 11" key="1">
    <citation type="journal article" date="2021" name="Cell">
        <title>Tracing the genetic footprints of vertebrate landing in non-teleost ray-finned fishes.</title>
        <authorList>
            <person name="Bi X."/>
            <person name="Wang K."/>
            <person name="Yang L."/>
            <person name="Pan H."/>
            <person name="Jiang H."/>
            <person name="Wei Q."/>
            <person name="Fang M."/>
            <person name="Yu H."/>
            <person name="Zhu C."/>
            <person name="Cai Y."/>
            <person name="He Y."/>
            <person name="Gan X."/>
            <person name="Zeng H."/>
            <person name="Yu D."/>
            <person name="Zhu Y."/>
            <person name="Jiang H."/>
            <person name="Qiu Q."/>
            <person name="Yang H."/>
            <person name="Zhang Y.E."/>
            <person name="Wang W."/>
            <person name="Zhu M."/>
            <person name="He S."/>
            <person name="Zhang G."/>
        </authorList>
    </citation>
    <scope>NUCLEOTIDE SEQUENCE [LARGE SCALE GENOMIC DNA]</scope>
    <source>
        <strain evidence="10">Bchr_013</strain>
    </source>
</reference>
<evidence type="ECO:0000313" key="10">
    <source>
        <dbReference type="EMBL" id="KAG2459850.1"/>
    </source>
</evidence>
<dbReference type="InterPro" id="IPR021802">
    <property type="entry name" value="MiT/TFE_C"/>
</dbReference>
<evidence type="ECO:0000256" key="2">
    <source>
        <dbReference type="ARBA" id="ARBA00022491"/>
    </source>
</evidence>
<sequence>MRWNKGTILKASVEYIKWLQKEQQRARELENRQKKLEQVNKRLLLRIQELEIQARAHGLPVMVSSVGTMDVSSNLIKHQQQHQTFQDEVNEQYMQVHMPQGSGVDHNDCSTTFSDPLSHFTDFSFSATLKEEHHFDEILMDDNLSPYGTDPLLSATSPVASKGSSRRSSLSSDDGEDL</sequence>
<keyword evidence="3" id="KW-0805">Transcription regulation</keyword>
<feature type="coiled-coil region" evidence="7">
    <location>
        <begin position="19"/>
        <end position="53"/>
    </location>
</feature>
<dbReference type="PANTHER" id="PTHR45776:SF1">
    <property type="entry name" value="TRANSCRIPTION FACTOR EC"/>
    <property type="match status" value="1"/>
</dbReference>
<feature type="non-terminal residue" evidence="10">
    <location>
        <position position="178"/>
    </location>
</feature>
<feature type="compositionally biased region" description="Low complexity" evidence="8">
    <location>
        <begin position="161"/>
        <end position="172"/>
    </location>
</feature>
<name>A0A8X7X283_POLSE</name>
<evidence type="ECO:0000259" key="9">
    <source>
        <dbReference type="Pfam" id="PF11851"/>
    </source>
</evidence>
<evidence type="ECO:0000256" key="5">
    <source>
        <dbReference type="ARBA" id="ARBA00023163"/>
    </source>
</evidence>